<dbReference type="InterPro" id="IPR042188">
    <property type="entry name" value="MmgE/PrpD_sf_2"/>
</dbReference>
<gene>
    <name evidence="4" type="ORF">CK498_16775</name>
</gene>
<evidence type="ECO:0000313" key="4">
    <source>
        <dbReference type="EMBL" id="PAU75580.1"/>
    </source>
</evidence>
<comment type="similarity">
    <text evidence="1">Belongs to the PrpD family.</text>
</comment>
<dbReference type="InterPro" id="IPR036148">
    <property type="entry name" value="MmgE/PrpD_sf"/>
</dbReference>
<keyword evidence="5" id="KW-1185">Reference proteome</keyword>
<proteinExistence type="inferred from homology"/>
<dbReference type="Gene3D" id="3.30.1330.120">
    <property type="entry name" value="2-methylcitrate dehydratase PrpD"/>
    <property type="match status" value="1"/>
</dbReference>
<dbReference type="GO" id="GO:0016829">
    <property type="term" value="F:lyase activity"/>
    <property type="evidence" value="ECO:0007669"/>
    <property type="project" value="InterPro"/>
</dbReference>
<accession>A0A2A2ESN8</accession>
<dbReference type="Pfam" id="PF19305">
    <property type="entry name" value="MmgE_PrpD_C"/>
    <property type="match status" value="1"/>
</dbReference>
<evidence type="ECO:0000259" key="3">
    <source>
        <dbReference type="Pfam" id="PF19305"/>
    </source>
</evidence>
<dbReference type="PANTHER" id="PTHR16943">
    <property type="entry name" value="2-METHYLCITRATE DEHYDRATASE-RELATED"/>
    <property type="match status" value="1"/>
</dbReference>
<dbReference type="InterPro" id="IPR045337">
    <property type="entry name" value="MmgE_PrpD_C"/>
</dbReference>
<dbReference type="Gene3D" id="1.10.4100.10">
    <property type="entry name" value="2-methylcitrate dehydratase PrpD"/>
    <property type="match status" value="1"/>
</dbReference>
<evidence type="ECO:0000256" key="1">
    <source>
        <dbReference type="ARBA" id="ARBA00006174"/>
    </source>
</evidence>
<reference evidence="4 5" key="1">
    <citation type="submission" date="2017-08" db="EMBL/GenBank/DDBJ databases">
        <title>Halomonas alkalisoli sp. nov., isolated from saline alkaline soil.</title>
        <authorList>
            <person name="Wang D."/>
            <person name="Zhang G."/>
        </authorList>
    </citation>
    <scope>NUCLEOTIDE SEQUENCE [LARGE SCALE GENOMIC DNA]</scope>
    <source>
        <strain evidence="4 5">WRN001</strain>
    </source>
</reference>
<evidence type="ECO:0008006" key="6">
    <source>
        <dbReference type="Google" id="ProtNLM"/>
    </source>
</evidence>
<dbReference type="PANTHER" id="PTHR16943:SF8">
    <property type="entry name" value="2-METHYLCITRATE DEHYDRATASE"/>
    <property type="match status" value="1"/>
</dbReference>
<dbReference type="InterPro" id="IPR005656">
    <property type="entry name" value="MmgE_PrpD"/>
</dbReference>
<dbReference type="Proteomes" id="UP000217771">
    <property type="component" value="Unassembled WGS sequence"/>
</dbReference>
<dbReference type="InterPro" id="IPR042183">
    <property type="entry name" value="MmgE/PrpD_sf_1"/>
</dbReference>
<comment type="caution">
    <text evidence="4">The sequence shown here is derived from an EMBL/GenBank/DDBJ whole genome shotgun (WGS) entry which is preliminary data.</text>
</comment>
<protein>
    <recommendedName>
        <fullName evidence="6">2-methylcitrate dehydratase PrpD</fullName>
    </recommendedName>
</protein>
<evidence type="ECO:0000259" key="2">
    <source>
        <dbReference type="Pfam" id="PF03972"/>
    </source>
</evidence>
<sequence>MRNRGETVNAVAKSSTSSPSAAQILADYATSLRYEDLPPHVIELARQCLVDAVACAVFGKDFPWSQTVLEYARSTGEGGPCRLPGVPELRLGLPQAALALGTFGHAFELDSLRKPGAGVHPGATVALPALAAAQANGASGRDLLVAIVAGCEVMFRIGAATLHTPEKVGFHAPGLTGPFGAATACGVLSGLSASQLTHAYGIAGSLASGLLAFARVGRGGMVKRLHLGRAAESGVLATNLAAAGYEGPDSVLDGEFGLLDTFCGESSPDLLTAGLRQQYEIERLCIKRYACHVTAQAPVQFLREQMATHGLTGHNIEAIVVRSSRKVVTHHSELEPNDIMLAQYSVPFTLAIAAFLDPIDPCVFDEKALHSPDIRALAKRIQVTEREGPVPKGWGAEVEVHTYDGRIFTGTQEAFLGSPEEPLSQAALRAKFDALCAGLSASDSMDLFDSLWHIEATQDLSQLVNSLDLART</sequence>
<dbReference type="SUPFAM" id="SSF103378">
    <property type="entry name" value="2-methylcitrate dehydratase PrpD"/>
    <property type="match status" value="1"/>
</dbReference>
<dbReference type="EMBL" id="NSKB01000006">
    <property type="protein sequence ID" value="PAU75580.1"/>
    <property type="molecule type" value="Genomic_DNA"/>
</dbReference>
<organism evidence="4 5">
    <name type="scientific">Halomonas salipaludis</name>
    <dbReference type="NCBI Taxonomy" id="2032625"/>
    <lineage>
        <taxon>Bacteria</taxon>
        <taxon>Pseudomonadati</taxon>
        <taxon>Pseudomonadota</taxon>
        <taxon>Gammaproteobacteria</taxon>
        <taxon>Oceanospirillales</taxon>
        <taxon>Halomonadaceae</taxon>
        <taxon>Halomonas</taxon>
    </lineage>
</organism>
<evidence type="ECO:0000313" key="5">
    <source>
        <dbReference type="Proteomes" id="UP000217771"/>
    </source>
</evidence>
<feature type="domain" description="MmgE/PrpD C-terminal" evidence="3">
    <location>
        <begin position="289"/>
        <end position="441"/>
    </location>
</feature>
<name>A0A2A2ESN8_9GAMM</name>
<dbReference type="Pfam" id="PF03972">
    <property type="entry name" value="MmgE_PrpD_N"/>
    <property type="match status" value="1"/>
</dbReference>
<dbReference type="AlphaFoldDB" id="A0A2A2ESN8"/>
<dbReference type="InterPro" id="IPR045336">
    <property type="entry name" value="MmgE_PrpD_N"/>
</dbReference>
<dbReference type="OrthoDB" id="9791416at2"/>
<feature type="domain" description="MmgE/PrpD N-terminal" evidence="2">
    <location>
        <begin position="24"/>
        <end position="269"/>
    </location>
</feature>